<evidence type="ECO:0000313" key="2">
    <source>
        <dbReference type="Proteomes" id="UP001314170"/>
    </source>
</evidence>
<protein>
    <submittedName>
        <fullName evidence="1">Uncharacterized protein</fullName>
    </submittedName>
</protein>
<name>A0AAV1SFV6_9ROSI</name>
<organism evidence="1 2">
    <name type="scientific">Dovyalis caffra</name>
    <dbReference type="NCBI Taxonomy" id="77055"/>
    <lineage>
        <taxon>Eukaryota</taxon>
        <taxon>Viridiplantae</taxon>
        <taxon>Streptophyta</taxon>
        <taxon>Embryophyta</taxon>
        <taxon>Tracheophyta</taxon>
        <taxon>Spermatophyta</taxon>
        <taxon>Magnoliopsida</taxon>
        <taxon>eudicotyledons</taxon>
        <taxon>Gunneridae</taxon>
        <taxon>Pentapetalae</taxon>
        <taxon>rosids</taxon>
        <taxon>fabids</taxon>
        <taxon>Malpighiales</taxon>
        <taxon>Salicaceae</taxon>
        <taxon>Flacourtieae</taxon>
        <taxon>Dovyalis</taxon>
    </lineage>
</organism>
<dbReference type="EMBL" id="CAWUPB010001184">
    <property type="protein sequence ID" value="CAK7350349.1"/>
    <property type="molecule type" value="Genomic_DNA"/>
</dbReference>
<gene>
    <name evidence="1" type="ORF">DCAF_LOCUS23077</name>
</gene>
<dbReference type="AlphaFoldDB" id="A0AAV1SFV6"/>
<dbReference type="Proteomes" id="UP001314170">
    <property type="component" value="Unassembled WGS sequence"/>
</dbReference>
<proteinExistence type="predicted"/>
<keyword evidence="2" id="KW-1185">Reference proteome</keyword>
<sequence>MSASINQSTNSGVEKKSFFCQFRAQYINDVSAMSQTGAALPSYVDDQFLELHYFACFSATSRRR</sequence>
<accession>A0AAV1SFV6</accession>
<reference evidence="1 2" key="1">
    <citation type="submission" date="2024-01" db="EMBL/GenBank/DDBJ databases">
        <authorList>
            <person name="Waweru B."/>
        </authorList>
    </citation>
    <scope>NUCLEOTIDE SEQUENCE [LARGE SCALE GENOMIC DNA]</scope>
</reference>
<evidence type="ECO:0000313" key="1">
    <source>
        <dbReference type="EMBL" id="CAK7350349.1"/>
    </source>
</evidence>
<comment type="caution">
    <text evidence="1">The sequence shown here is derived from an EMBL/GenBank/DDBJ whole genome shotgun (WGS) entry which is preliminary data.</text>
</comment>